<protein>
    <submittedName>
        <fullName evidence="3">Unannotated protein</fullName>
    </submittedName>
</protein>
<evidence type="ECO:0000313" key="3">
    <source>
        <dbReference type="EMBL" id="CAB4848722.1"/>
    </source>
</evidence>
<reference evidence="3" key="1">
    <citation type="submission" date="2020-05" db="EMBL/GenBank/DDBJ databases">
        <authorList>
            <person name="Chiriac C."/>
            <person name="Salcher M."/>
            <person name="Ghai R."/>
            <person name="Kavagutti S V."/>
        </authorList>
    </citation>
    <scope>NUCLEOTIDE SEQUENCE</scope>
</reference>
<name>A0A6J7BT05_9ZZZZ</name>
<gene>
    <name evidence="3" type="ORF">UFOPK3268_00658</name>
</gene>
<keyword evidence="2" id="KW-0472">Membrane</keyword>
<feature type="region of interest" description="Disordered" evidence="1">
    <location>
        <begin position="43"/>
        <end position="90"/>
    </location>
</feature>
<dbReference type="EMBL" id="CAFBIZ010000066">
    <property type="protein sequence ID" value="CAB4848722.1"/>
    <property type="molecule type" value="Genomic_DNA"/>
</dbReference>
<proteinExistence type="predicted"/>
<keyword evidence="2" id="KW-0812">Transmembrane</keyword>
<sequence length="341" mass="36229">MQGGTGLIYAIVVGMWALVLIPMWLRRHDEAQESRSAERFARAMSSLRRGQSGSSGRSSRREFAMPGRAAADQAPQVMVTGPRATSPTPSISAVRRRRVLVSLGALLAVVAAAVLLNIVPRWTLGAPVLLMTVFLVVARRQVTLAAETSRRRDRRATLSDAARAADAKYGLNESRARRGGRVLDPMSASSGAVAADRPLARDLEASARDKSAGGGAWHAVSTTLPTYVTAPRATSVPRKIDLRTPGSWNGAAMVEQARVTRAVEAADDGAMRVETFEIAVPRDPAVRAGVLAEPGPAARRVSRNGSDEDSAALAHEDEVAALLDDPRTGVHGPTWRRAANG</sequence>
<feature type="compositionally biased region" description="Low complexity" evidence="1">
    <location>
        <begin position="45"/>
        <end position="57"/>
    </location>
</feature>
<evidence type="ECO:0000256" key="2">
    <source>
        <dbReference type="SAM" id="Phobius"/>
    </source>
</evidence>
<dbReference type="AlphaFoldDB" id="A0A6J7BT05"/>
<feature type="transmembrane region" description="Helical" evidence="2">
    <location>
        <begin position="99"/>
        <end position="118"/>
    </location>
</feature>
<evidence type="ECO:0000256" key="1">
    <source>
        <dbReference type="SAM" id="MobiDB-lite"/>
    </source>
</evidence>
<feature type="transmembrane region" description="Helical" evidence="2">
    <location>
        <begin position="6"/>
        <end position="25"/>
    </location>
</feature>
<keyword evidence="2" id="KW-1133">Transmembrane helix</keyword>
<organism evidence="3">
    <name type="scientific">freshwater metagenome</name>
    <dbReference type="NCBI Taxonomy" id="449393"/>
    <lineage>
        <taxon>unclassified sequences</taxon>
        <taxon>metagenomes</taxon>
        <taxon>ecological metagenomes</taxon>
    </lineage>
</organism>
<accession>A0A6J7BT05</accession>